<evidence type="ECO:0000313" key="1">
    <source>
        <dbReference type="EMBL" id="CAI65679.1"/>
    </source>
</evidence>
<name>Q4A2M7_EHV8U</name>
<proteinExistence type="predicted"/>
<dbReference type="RefSeq" id="YP_294010.1">
    <property type="nucleotide sequence ID" value="NC_007346.1"/>
</dbReference>
<dbReference type="KEGG" id="vg:3655047"/>
<keyword evidence="2" id="KW-1185">Reference proteome</keyword>
<reference evidence="1 2" key="1">
    <citation type="journal article" date="2005" name="Science">
        <title>Complete genome sequence and lytic phase transcription profile of a Coccolithovirus.</title>
        <authorList>
            <person name="Wilson W.H."/>
            <person name="Schroeder D.C."/>
            <person name="Allen M.J."/>
            <person name="Holden M.T.G."/>
            <person name="Parkhill J."/>
            <person name="Barrell B.G."/>
            <person name="Churcher C."/>
            <person name="Hamlin N."/>
            <person name="Mungall K."/>
            <person name="Norbertczak H."/>
            <person name="Quail M.A."/>
            <person name="Price C."/>
            <person name="Rabbinowitsch E."/>
            <person name="Walker D."/>
            <person name="Craigon M."/>
            <person name="Roy D."/>
            <person name="Ghazal P."/>
        </authorList>
    </citation>
    <scope>NUCLEOTIDE SEQUENCE [LARGE SCALE GENOMIC DNA]</scope>
    <source>
        <strain evidence="2">Isolate United Kingdom/English Channel/1999</strain>
    </source>
</reference>
<organismHost>
    <name type="scientific">Emiliania huxleyi</name>
    <name type="common">Coccolithophore</name>
    <name type="synonym">Pontosphaera huxleyi</name>
    <dbReference type="NCBI Taxonomy" id="2903"/>
</organismHost>
<dbReference type="EMBL" id="AJ890364">
    <property type="protein sequence ID" value="CAI65679.1"/>
    <property type="molecule type" value="Genomic_DNA"/>
</dbReference>
<organism evidence="1 2">
    <name type="scientific">Emiliania huxleyi virus 86 (isolate United Kingdom/English Channel/1999)</name>
    <name type="common">EhV-86</name>
    <dbReference type="NCBI Taxonomy" id="654925"/>
    <lineage>
        <taxon>Viruses</taxon>
        <taxon>Varidnaviria</taxon>
        <taxon>Bamfordvirae</taxon>
        <taxon>Nucleocytoviricota</taxon>
        <taxon>Megaviricetes</taxon>
        <taxon>Algavirales</taxon>
        <taxon>Phycodnaviridae</taxon>
        <taxon>Coccolithovirus</taxon>
        <taxon>Coccolithovirus huxleyi</taxon>
        <taxon>Emiliania huxleyi virus 86</taxon>
    </lineage>
</organism>
<protein>
    <submittedName>
        <fullName evidence="1">Uncharacterized protein</fullName>
    </submittedName>
</protein>
<accession>Q4A2M7</accession>
<evidence type="ECO:0000313" key="2">
    <source>
        <dbReference type="Proteomes" id="UP000000863"/>
    </source>
</evidence>
<dbReference type="Proteomes" id="UP000000863">
    <property type="component" value="Segment"/>
</dbReference>
<gene>
    <name evidence="1" type="ORF">EhV255</name>
</gene>
<dbReference type="GeneID" id="3655047"/>
<sequence>MVLEIIIGLCVGYALNDAFCAVPSATM</sequence>